<keyword evidence="1" id="KW-0472">Membrane</keyword>
<dbReference type="Pfam" id="PF04205">
    <property type="entry name" value="FMN_bind"/>
    <property type="match status" value="1"/>
</dbReference>
<dbReference type="Proteomes" id="UP000721861">
    <property type="component" value="Unassembled WGS sequence"/>
</dbReference>
<dbReference type="InterPro" id="IPR017896">
    <property type="entry name" value="4Fe4S_Fe-S-bd"/>
</dbReference>
<reference evidence="3 4" key="1">
    <citation type="journal article" date="2014" name="Int. J. Syst. Evol. Microbiol.">
        <title>Carboxylicivirga gen. nov. in the family Marinilabiliaceae with two novel species, Carboxylicivirga mesophila sp. nov. and Carboxylicivirga taeanensis sp. nov., and reclassification of Cytophaga fermentans as Saccharicrinis fermentans gen. nov., comb. nov.</title>
        <authorList>
            <person name="Yang S.H."/>
            <person name="Seo H.S."/>
            <person name="Woo J.H."/>
            <person name="Oh H.M."/>
            <person name="Jang H."/>
            <person name="Lee J.H."/>
            <person name="Kim S.J."/>
            <person name="Kwon K.K."/>
        </authorList>
    </citation>
    <scope>NUCLEOTIDE SEQUENCE [LARGE SCALE GENOMIC DNA]</scope>
    <source>
        <strain evidence="3 4">JCM 18290</strain>
    </source>
</reference>
<dbReference type="InterPro" id="IPR007329">
    <property type="entry name" value="FMN-bd"/>
</dbReference>
<evidence type="ECO:0000313" key="4">
    <source>
        <dbReference type="Proteomes" id="UP000721861"/>
    </source>
</evidence>
<evidence type="ECO:0000313" key="3">
    <source>
        <dbReference type="EMBL" id="MBS2210096.1"/>
    </source>
</evidence>
<feature type="transmembrane region" description="Helical" evidence="1">
    <location>
        <begin position="212"/>
        <end position="228"/>
    </location>
</feature>
<proteinExistence type="predicted"/>
<evidence type="ECO:0000256" key="1">
    <source>
        <dbReference type="SAM" id="Phobius"/>
    </source>
</evidence>
<feature type="transmembrane region" description="Helical" evidence="1">
    <location>
        <begin position="304"/>
        <end position="327"/>
    </location>
</feature>
<keyword evidence="4" id="KW-1185">Reference proteome</keyword>
<dbReference type="RefSeq" id="WP_212224450.1">
    <property type="nucleotide sequence ID" value="NZ_JAGUCN010000001.1"/>
</dbReference>
<dbReference type="Pfam" id="PF12801">
    <property type="entry name" value="Fer4_5"/>
    <property type="match status" value="2"/>
</dbReference>
<accession>A0ABS5K514</accession>
<evidence type="ECO:0000259" key="2">
    <source>
        <dbReference type="SMART" id="SM00900"/>
    </source>
</evidence>
<gene>
    <name evidence="3" type="ORF">KEM09_01700</name>
</gene>
<protein>
    <submittedName>
        <fullName evidence="3">4Fe-4S binding protein</fullName>
    </submittedName>
</protein>
<feature type="domain" description="FMN-binding" evidence="2">
    <location>
        <begin position="90"/>
        <end position="172"/>
    </location>
</feature>
<sequence length="384" mass="43267">MTHTKRTNSLYNYLVIFLILLAVAIRGGASFDWLKDADEPVFSIVDIQRVYPEAHSFEQQSDRSLAIFDGSNKRLGFVLISEQLDASYQGYAGAVPLLIAMDNANKIIATELLANNETAEFMDHVNDEKLLETWNALPMDTLLLSTEVDAVSGATKSSAAIIRTFEATAGNYLQTEHRSGSFSVIRAIQLILMAALLFLSLSMLLRKRFRKLYAYYLIGVVLVMGFWLKKMLSLELLNNLLTKGLPWQSNWELILILIIAIALSIAGHKKYYCNYLCPMGAMQMLVSKYSPFKKRKLQLRISTLTLRTVYLSFIWVALILGFSLPLAYLEPFMAFSYKVATQLMLGASILIILLSLVFNRPWCQLCPTGCLLDSIPSLKSNRKK</sequence>
<keyword evidence="1" id="KW-1133">Transmembrane helix</keyword>
<feature type="transmembrane region" description="Helical" evidence="1">
    <location>
        <begin position="187"/>
        <end position="205"/>
    </location>
</feature>
<keyword evidence="1" id="KW-0812">Transmembrane</keyword>
<comment type="caution">
    <text evidence="3">The sequence shown here is derived from an EMBL/GenBank/DDBJ whole genome shotgun (WGS) entry which is preliminary data.</text>
</comment>
<feature type="transmembrane region" description="Helical" evidence="1">
    <location>
        <begin position="339"/>
        <end position="358"/>
    </location>
</feature>
<dbReference type="EMBL" id="JAGUCN010000001">
    <property type="protein sequence ID" value="MBS2210096.1"/>
    <property type="molecule type" value="Genomic_DNA"/>
</dbReference>
<organism evidence="3 4">
    <name type="scientific">Carboxylicivirga mesophila</name>
    <dbReference type="NCBI Taxonomy" id="1166478"/>
    <lineage>
        <taxon>Bacteria</taxon>
        <taxon>Pseudomonadati</taxon>
        <taxon>Bacteroidota</taxon>
        <taxon>Bacteroidia</taxon>
        <taxon>Marinilabiliales</taxon>
        <taxon>Marinilabiliaceae</taxon>
        <taxon>Carboxylicivirga</taxon>
    </lineage>
</organism>
<dbReference type="SMART" id="SM00900">
    <property type="entry name" value="FMN_bind"/>
    <property type="match status" value="1"/>
</dbReference>
<feature type="transmembrane region" description="Helical" evidence="1">
    <location>
        <begin position="248"/>
        <end position="266"/>
    </location>
</feature>
<name>A0ABS5K514_9BACT</name>